<dbReference type="InterPro" id="IPR010982">
    <property type="entry name" value="Lambda_DNA-bd_dom_sf"/>
</dbReference>
<dbReference type="PANTHER" id="PTHR30146:SF148">
    <property type="entry name" value="HTH-TYPE TRANSCRIPTIONAL REPRESSOR PURR-RELATED"/>
    <property type="match status" value="1"/>
</dbReference>
<evidence type="ECO:0000256" key="3">
    <source>
        <dbReference type="ARBA" id="ARBA00023125"/>
    </source>
</evidence>
<dbReference type="AlphaFoldDB" id="A0A367XT84"/>
<dbReference type="PROSITE" id="PS00356">
    <property type="entry name" value="HTH_LACI_1"/>
    <property type="match status" value="1"/>
</dbReference>
<dbReference type="CDD" id="cd06288">
    <property type="entry name" value="PBP1_sucrose_transcription_regulator"/>
    <property type="match status" value="1"/>
</dbReference>
<dbReference type="RefSeq" id="WP_114118898.1">
    <property type="nucleotide sequence ID" value="NZ_BMHU01000008.1"/>
</dbReference>
<dbReference type="SUPFAM" id="SSF47413">
    <property type="entry name" value="lambda repressor-like DNA-binding domains"/>
    <property type="match status" value="1"/>
</dbReference>
<dbReference type="InterPro" id="IPR028082">
    <property type="entry name" value="Peripla_BP_I"/>
</dbReference>
<evidence type="ECO:0000256" key="2">
    <source>
        <dbReference type="ARBA" id="ARBA00023015"/>
    </source>
</evidence>
<keyword evidence="3" id="KW-0238">DNA-binding</keyword>
<dbReference type="PANTHER" id="PTHR30146">
    <property type="entry name" value="LACI-RELATED TRANSCRIPTIONAL REPRESSOR"/>
    <property type="match status" value="1"/>
</dbReference>
<accession>A0A367XT84</accession>
<keyword evidence="4" id="KW-0804">Transcription</keyword>
<dbReference type="Pfam" id="PF00356">
    <property type="entry name" value="LacI"/>
    <property type="match status" value="1"/>
</dbReference>
<sequence>MSPQAGRRTTLADVAERAGVSKAAVSMILNNRPGSRLSADAFERVRRAAAELNYRPNPAALALRRGRTRAIGFISDRVTLTREASDLLGGALGVAKAHDHTVLISETNGEEGALAEAFETMIDHRVDGILIGLLGARMIDLPETDIKVPVVIVNGRSSADHPSVLPDEHAAGYAVARRLIEAGHRRIGMIGDLPDDVLTNPRRSATIGLRFAGIAEAFAEAGLAPERVEIEDWNPQFGYDAARRMLDRRPDLTAILAANDAVAFGTAQVLSERGLRIPDDVSLISFDDEVLASYMRPGLTTARLPYPEIGAIGAEMVLGARELCHELVPMPLIERESIRRL</sequence>
<dbReference type="PROSITE" id="PS50932">
    <property type="entry name" value="HTH_LACI_2"/>
    <property type="match status" value="1"/>
</dbReference>
<dbReference type="Pfam" id="PF13377">
    <property type="entry name" value="Peripla_BP_3"/>
    <property type="match status" value="1"/>
</dbReference>
<feature type="domain" description="HTH lacI-type" evidence="5">
    <location>
        <begin position="9"/>
        <end position="65"/>
    </location>
</feature>
<dbReference type="InterPro" id="IPR000843">
    <property type="entry name" value="HTH_LacI"/>
</dbReference>
<name>A0A367XT84_9MICO</name>
<dbReference type="Proteomes" id="UP000253508">
    <property type="component" value="Unassembled WGS sequence"/>
</dbReference>
<protein>
    <submittedName>
        <fullName evidence="6">LacI family transcriptional regulator</fullName>
    </submittedName>
</protein>
<dbReference type="CDD" id="cd01392">
    <property type="entry name" value="HTH_LacI"/>
    <property type="match status" value="1"/>
</dbReference>
<dbReference type="InterPro" id="IPR046335">
    <property type="entry name" value="LacI/GalR-like_sensor"/>
</dbReference>
<keyword evidence="1" id="KW-0678">Repressor</keyword>
<reference evidence="6 7" key="1">
    <citation type="submission" date="2018-07" db="EMBL/GenBank/DDBJ databases">
        <title>Microbacterium endoborsara sp. nov., a novel actinobacterium isolated from Borszczowia aralocaspica.</title>
        <authorList>
            <person name="An D."/>
        </authorList>
    </citation>
    <scope>NUCLEOTIDE SEQUENCE [LARGE SCALE GENOMIC DNA]</scope>
    <source>
        <strain evidence="6 7">C1.15228</strain>
    </source>
</reference>
<evidence type="ECO:0000259" key="5">
    <source>
        <dbReference type="PROSITE" id="PS50932"/>
    </source>
</evidence>
<dbReference type="Gene3D" id="1.10.260.40">
    <property type="entry name" value="lambda repressor-like DNA-binding domains"/>
    <property type="match status" value="1"/>
</dbReference>
<comment type="caution">
    <text evidence="6">The sequence shown here is derived from an EMBL/GenBank/DDBJ whole genome shotgun (WGS) entry which is preliminary data.</text>
</comment>
<evidence type="ECO:0000256" key="4">
    <source>
        <dbReference type="ARBA" id="ARBA00023163"/>
    </source>
</evidence>
<dbReference type="EMBL" id="QORO01000007">
    <property type="protein sequence ID" value="RCK56808.1"/>
    <property type="molecule type" value="Genomic_DNA"/>
</dbReference>
<gene>
    <name evidence="6" type="ORF">DTO57_14075</name>
</gene>
<dbReference type="SUPFAM" id="SSF53822">
    <property type="entry name" value="Periplasmic binding protein-like I"/>
    <property type="match status" value="1"/>
</dbReference>
<proteinExistence type="predicted"/>
<dbReference type="GO" id="GO:0003700">
    <property type="term" value="F:DNA-binding transcription factor activity"/>
    <property type="evidence" value="ECO:0007669"/>
    <property type="project" value="TreeGrafter"/>
</dbReference>
<dbReference type="GO" id="GO:0000976">
    <property type="term" value="F:transcription cis-regulatory region binding"/>
    <property type="evidence" value="ECO:0007669"/>
    <property type="project" value="TreeGrafter"/>
</dbReference>
<dbReference type="Gene3D" id="3.40.50.2300">
    <property type="match status" value="2"/>
</dbReference>
<keyword evidence="7" id="KW-1185">Reference proteome</keyword>
<organism evidence="6 7">
    <name type="scientific">Microbacterium sorbitolivorans</name>
    <dbReference type="NCBI Taxonomy" id="1867410"/>
    <lineage>
        <taxon>Bacteria</taxon>
        <taxon>Bacillati</taxon>
        <taxon>Actinomycetota</taxon>
        <taxon>Actinomycetes</taxon>
        <taxon>Micrococcales</taxon>
        <taxon>Microbacteriaceae</taxon>
        <taxon>Microbacterium</taxon>
    </lineage>
</organism>
<dbReference type="OrthoDB" id="9798934at2"/>
<dbReference type="SMART" id="SM00354">
    <property type="entry name" value="HTH_LACI"/>
    <property type="match status" value="1"/>
</dbReference>
<keyword evidence="2" id="KW-0805">Transcription regulation</keyword>
<evidence type="ECO:0000313" key="7">
    <source>
        <dbReference type="Proteomes" id="UP000253508"/>
    </source>
</evidence>
<evidence type="ECO:0000313" key="6">
    <source>
        <dbReference type="EMBL" id="RCK56808.1"/>
    </source>
</evidence>
<evidence type="ECO:0000256" key="1">
    <source>
        <dbReference type="ARBA" id="ARBA00022491"/>
    </source>
</evidence>